<dbReference type="Pfam" id="PF02264">
    <property type="entry name" value="LamB"/>
    <property type="match status" value="1"/>
</dbReference>
<dbReference type="GO" id="GO:0016020">
    <property type="term" value="C:membrane"/>
    <property type="evidence" value="ECO:0007669"/>
    <property type="project" value="InterPro"/>
</dbReference>
<dbReference type="AlphaFoldDB" id="A0A085WQW0"/>
<accession>A0A085WQW0</accession>
<evidence type="ECO:0000313" key="1">
    <source>
        <dbReference type="EMBL" id="KFE70073.1"/>
    </source>
</evidence>
<reference evidence="1 2" key="1">
    <citation type="submission" date="2014-04" db="EMBL/GenBank/DDBJ databases">
        <title>Genome assembly of Hyalangium minutum DSM 14724.</title>
        <authorList>
            <person name="Sharma G."/>
            <person name="Subramanian S."/>
        </authorList>
    </citation>
    <scope>NUCLEOTIDE SEQUENCE [LARGE SCALE GENOMIC DNA]</scope>
    <source>
        <strain evidence="1 2">DSM 14724</strain>
    </source>
</reference>
<keyword evidence="1" id="KW-0675">Receptor</keyword>
<comment type="caution">
    <text evidence="1">The sequence shown here is derived from an EMBL/GenBank/DDBJ whole genome shotgun (WGS) entry which is preliminary data.</text>
</comment>
<dbReference type="SUPFAM" id="SSF56935">
    <property type="entry name" value="Porins"/>
    <property type="match status" value="1"/>
</dbReference>
<protein>
    <submittedName>
        <fullName evidence="1">Maltoporin (Maltose/maltodextrin high-affinity receptor, phage lambda receptor protein)</fullName>
    </submittedName>
</protein>
<dbReference type="GO" id="GO:0015288">
    <property type="term" value="F:porin activity"/>
    <property type="evidence" value="ECO:0007669"/>
    <property type="project" value="InterPro"/>
</dbReference>
<dbReference type="Proteomes" id="UP000028725">
    <property type="component" value="Unassembled WGS sequence"/>
</dbReference>
<proteinExistence type="predicted"/>
<dbReference type="GO" id="GO:0034219">
    <property type="term" value="P:carbohydrate transmembrane transport"/>
    <property type="evidence" value="ECO:0007669"/>
    <property type="project" value="InterPro"/>
</dbReference>
<organism evidence="1 2">
    <name type="scientific">Hyalangium minutum</name>
    <dbReference type="NCBI Taxonomy" id="394096"/>
    <lineage>
        <taxon>Bacteria</taxon>
        <taxon>Pseudomonadati</taxon>
        <taxon>Myxococcota</taxon>
        <taxon>Myxococcia</taxon>
        <taxon>Myxococcales</taxon>
        <taxon>Cystobacterineae</taxon>
        <taxon>Archangiaceae</taxon>
        <taxon>Hyalangium</taxon>
    </lineage>
</organism>
<name>A0A085WQW0_9BACT</name>
<dbReference type="InterPro" id="IPR003192">
    <property type="entry name" value="Porin_LamB"/>
</dbReference>
<evidence type="ECO:0000313" key="2">
    <source>
        <dbReference type="Proteomes" id="UP000028725"/>
    </source>
</evidence>
<dbReference type="STRING" id="394096.DB31_5115"/>
<sequence length="410" mass="44641">MHGKSLNLLGTLGGRLEEGDYLEPTIKLNIVKPTAEDNTKPYFHVVLTPSMFSTNGSFIGAFANNFSTTLRIELFQAYLEAGNVLIPDLKIWAGQRFYRGSDVHIADYFFFNNLSSQGFGVKYKALDVAVLLQTGTSTLYSSRADDGNPDTTDPLFQRQRTVLVGQYVLPVAEKHSLHLLGEFHLLPANRAAIGSTALAPTDIGYVAGVKFRADLGNGSFSETAVRAGGGIANGAYAGSSTWGTYGLTNEDGKYAGALGLEFVEHFLYNVNPLFTVNAFAIVQRSQGASGESQDHALNFATGARTFLYLHNQFHLINELTFQGVSLGQPEGAEKPSLPYAVKFSIVPTLVPSGDRSAWARPHLRLIYTLAYYGEGAREAASAGTLSSAYMREFGPRTFGHYLGARAEWWF</sequence>
<dbReference type="InterPro" id="IPR036998">
    <property type="entry name" value="Porin_LamB_sf"/>
</dbReference>
<dbReference type="Gene3D" id="2.40.170.10">
    <property type="entry name" value="Porin, LamB type"/>
    <property type="match status" value="1"/>
</dbReference>
<keyword evidence="2" id="KW-1185">Reference proteome</keyword>
<dbReference type="EMBL" id="JMCB01000003">
    <property type="protein sequence ID" value="KFE70073.1"/>
    <property type="molecule type" value="Genomic_DNA"/>
</dbReference>
<gene>
    <name evidence="1" type="ORF">DB31_5115</name>
</gene>